<proteinExistence type="predicted"/>
<name>A0A0N4WZY4_HAEPC</name>
<sequence>LMNIYYCFDFPKYLFDCCLLHNWFIFSDALQQNVFYFQ</sequence>
<dbReference type="WBParaSite" id="HPLM_0001753301-mRNA-1">
    <property type="protein sequence ID" value="HPLM_0001753301-mRNA-1"/>
    <property type="gene ID" value="HPLM_0001753301"/>
</dbReference>
<dbReference type="AlphaFoldDB" id="A0A0N4WZY4"/>
<accession>A0A0N4WZY4</accession>
<protein>
    <submittedName>
        <fullName evidence="1">Ovule protein</fullName>
    </submittedName>
</protein>
<evidence type="ECO:0000313" key="1">
    <source>
        <dbReference type="WBParaSite" id="HPLM_0001753301-mRNA-1"/>
    </source>
</evidence>
<organism evidence="1">
    <name type="scientific">Haemonchus placei</name>
    <name type="common">Barber's pole worm</name>
    <dbReference type="NCBI Taxonomy" id="6290"/>
    <lineage>
        <taxon>Eukaryota</taxon>
        <taxon>Metazoa</taxon>
        <taxon>Ecdysozoa</taxon>
        <taxon>Nematoda</taxon>
        <taxon>Chromadorea</taxon>
        <taxon>Rhabditida</taxon>
        <taxon>Rhabditina</taxon>
        <taxon>Rhabditomorpha</taxon>
        <taxon>Strongyloidea</taxon>
        <taxon>Trichostrongylidae</taxon>
        <taxon>Haemonchus</taxon>
    </lineage>
</organism>
<reference evidence="1" key="1">
    <citation type="submission" date="2017-02" db="UniProtKB">
        <authorList>
            <consortium name="WormBaseParasite"/>
        </authorList>
    </citation>
    <scope>IDENTIFICATION</scope>
</reference>